<dbReference type="InterPro" id="IPR001647">
    <property type="entry name" value="HTH_TetR"/>
</dbReference>
<protein>
    <submittedName>
        <fullName evidence="5">TetR family transcriptional regulator</fullName>
    </submittedName>
</protein>
<dbReference type="PRINTS" id="PR00455">
    <property type="entry name" value="HTHTETR"/>
</dbReference>
<gene>
    <name evidence="5" type="ORF">V1633_33955</name>
</gene>
<evidence type="ECO:0000256" key="1">
    <source>
        <dbReference type="ARBA" id="ARBA00023125"/>
    </source>
</evidence>
<name>A0ABU7S472_9ACTN</name>
<dbReference type="Pfam" id="PF17920">
    <property type="entry name" value="TetR_C_16"/>
    <property type="match status" value="1"/>
</dbReference>
<dbReference type="SUPFAM" id="SSF46689">
    <property type="entry name" value="Homeodomain-like"/>
    <property type="match status" value="1"/>
</dbReference>
<dbReference type="PANTHER" id="PTHR30055:SF235">
    <property type="entry name" value="TRANSCRIPTIONAL REGULATORY PROTEIN"/>
    <property type="match status" value="1"/>
</dbReference>
<keyword evidence="6" id="KW-1185">Reference proteome</keyword>
<sequence>MNKGRGRPRGNPDTKARIAEAARELFLRHGYQGTTVRAVAAAAGVDSALISYHFGSKQGLFGQSLNLLCVESPALLHALQGDQAGLADRLLTAVTTLWDATAPTENRMALQDDDTMRAFRGYLESELLVRIAEFLGGPDATDRATAAVGVIGGLIFTRYLNPIRPLNTLPSAEIRRIFAPALRAALHPRPLRPGPVPAAVRRRSGSEASCPADRVEPGSRRPLARA</sequence>
<dbReference type="EMBL" id="JAZGQK010000038">
    <property type="protein sequence ID" value="MEE6263494.1"/>
    <property type="molecule type" value="Genomic_DNA"/>
</dbReference>
<evidence type="ECO:0000256" key="2">
    <source>
        <dbReference type="PROSITE-ProRule" id="PRU00335"/>
    </source>
</evidence>
<dbReference type="Proteomes" id="UP001332243">
    <property type="component" value="Unassembled WGS sequence"/>
</dbReference>
<dbReference type="Gene3D" id="1.10.10.60">
    <property type="entry name" value="Homeodomain-like"/>
    <property type="match status" value="1"/>
</dbReference>
<dbReference type="InterPro" id="IPR009057">
    <property type="entry name" value="Homeodomain-like_sf"/>
</dbReference>
<keyword evidence="1 2" id="KW-0238">DNA-binding</keyword>
<comment type="caution">
    <text evidence="5">The sequence shown here is derived from an EMBL/GenBank/DDBJ whole genome shotgun (WGS) entry which is preliminary data.</text>
</comment>
<organism evidence="5 6">
    <name type="scientific">Plantactinospora sonchi</name>
    <dbReference type="NCBI Taxonomy" id="1544735"/>
    <lineage>
        <taxon>Bacteria</taxon>
        <taxon>Bacillati</taxon>
        <taxon>Actinomycetota</taxon>
        <taxon>Actinomycetes</taxon>
        <taxon>Micromonosporales</taxon>
        <taxon>Micromonosporaceae</taxon>
        <taxon>Plantactinospora</taxon>
    </lineage>
</organism>
<accession>A0ABU7S472</accession>
<dbReference type="InterPro" id="IPR041678">
    <property type="entry name" value="TetR_C_16"/>
</dbReference>
<feature type="domain" description="HTH tetR-type" evidence="4">
    <location>
        <begin position="12"/>
        <end position="72"/>
    </location>
</feature>
<dbReference type="SUPFAM" id="SSF48498">
    <property type="entry name" value="Tetracyclin repressor-like, C-terminal domain"/>
    <property type="match status" value="1"/>
</dbReference>
<evidence type="ECO:0000259" key="4">
    <source>
        <dbReference type="PROSITE" id="PS50977"/>
    </source>
</evidence>
<feature type="DNA-binding region" description="H-T-H motif" evidence="2">
    <location>
        <begin position="35"/>
        <end position="54"/>
    </location>
</feature>
<evidence type="ECO:0000256" key="3">
    <source>
        <dbReference type="SAM" id="MobiDB-lite"/>
    </source>
</evidence>
<dbReference type="Pfam" id="PF00440">
    <property type="entry name" value="TetR_N"/>
    <property type="match status" value="1"/>
</dbReference>
<dbReference type="InterPro" id="IPR036271">
    <property type="entry name" value="Tet_transcr_reg_TetR-rel_C_sf"/>
</dbReference>
<dbReference type="RefSeq" id="WP_331218393.1">
    <property type="nucleotide sequence ID" value="NZ_JAZGQK010000038.1"/>
</dbReference>
<dbReference type="PROSITE" id="PS50977">
    <property type="entry name" value="HTH_TETR_2"/>
    <property type="match status" value="1"/>
</dbReference>
<dbReference type="InterPro" id="IPR050109">
    <property type="entry name" value="HTH-type_TetR-like_transc_reg"/>
</dbReference>
<evidence type="ECO:0000313" key="5">
    <source>
        <dbReference type="EMBL" id="MEE6263494.1"/>
    </source>
</evidence>
<proteinExistence type="predicted"/>
<reference evidence="5 6" key="1">
    <citation type="submission" date="2024-01" db="EMBL/GenBank/DDBJ databases">
        <title>Genome insights into Plantactinospora sonchi sp. nov.</title>
        <authorList>
            <person name="Wang L."/>
        </authorList>
    </citation>
    <scope>NUCLEOTIDE SEQUENCE [LARGE SCALE GENOMIC DNA]</scope>
    <source>
        <strain evidence="5 6">NEAU-QY2</strain>
    </source>
</reference>
<feature type="region of interest" description="Disordered" evidence="3">
    <location>
        <begin position="190"/>
        <end position="226"/>
    </location>
</feature>
<evidence type="ECO:0000313" key="6">
    <source>
        <dbReference type="Proteomes" id="UP001332243"/>
    </source>
</evidence>
<dbReference type="PANTHER" id="PTHR30055">
    <property type="entry name" value="HTH-TYPE TRANSCRIPTIONAL REGULATOR RUTR"/>
    <property type="match status" value="1"/>
</dbReference>
<dbReference type="Gene3D" id="1.10.357.10">
    <property type="entry name" value="Tetracycline Repressor, domain 2"/>
    <property type="match status" value="1"/>
</dbReference>